<dbReference type="Proteomes" id="UP000677228">
    <property type="component" value="Unassembled WGS sequence"/>
</dbReference>
<proteinExistence type="predicted"/>
<feature type="non-terminal residue" evidence="3">
    <location>
        <position position="49"/>
    </location>
</feature>
<reference evidence="3" key="1">
    <citation type="submission" date="2021-02" db="EMBL/GenBank/DDBJ databases">
        <authorList>
            <person name="Nowell W R."/>
        </authorList>
    </citation>
    <scope>NUCLEOTIDE SEQUENCE</scope>
</reference>
<dbReference type="EMBL" id="CAJOBA010104775">
    <property type="protein sequence ID" value="CAF4532899.1"/>
    <property type="molecule type" value="Genomic_DNA"/>
</dbReference>
<protein>
    <submittedName>
        <fullName evidence="3">Uncharacterized protein</fullName>
    </submittedName>
</protein>
<feature type="non-terminal residue" evidence="3">
    <location>
        <position position="1"/>
    </location>
</feature>
<feature type="compositionally biased region" description="Basic and acidic residues" evidence="1">
    <location>
        <begin position="10"/>
        <end position="24"/>
    </location>
</feature>
<dbReference type="EMBL" id="CAJNOK010072594">
    <property type="protein sequence ID" value="CAF1666630.1"/>
    <property type="molecule type" value="Genomic_DNA"/>
</dbReference>
<evidence type="ECO:0000313" key="3">
    <source>
        <dbReference type="EMBL" id="CAF4532899.1"/>
    </source>
</evidence>
<feature type="region of interest" description="Disordered" evidence="1">
    <location>
        <begin position="1"/>
        <end position="24"/>
    </location>
</feature>
<evidence type="ECO:0000313" key="4">
    <source>
        <dbReference type="Proteomes" id="UP000682733"/>
    </source>
</evidence>
<accession>A0A8S2Y455</accession>
<organism evidence="3 4">
    <name type="scientific">Didymodactylos carnosus</name>
    <dbReference type="NCBI Taxonomy" id="1234261"/>
    <lineage>
        <taxon>Eukaryota</taxon>
        <taxon>Metazoa</taxon>
        <taxon>Spiralia</taxon>
        <taxon>Gnathifera</taxon>
        <taxon>Rotifera</taxon>
        <taxon>Eurotatoria</taxon>
        <taxon>Bdelloidea</taxon>
        <taxon>Philodinida</taxon>
        <taxon>Philodinidae</taxon>
        <taxon>Didymodactylos</taxon>
    </lineage>
</organism>
<sequence length="49" mass="5982">EFNNLLTNIDQKRHETNREKEKELIRRMKDESEAALARQWQLANERLSK</sequence>
<name>A0A8S2Y455_9BILA</name>
<dbReference type="Proteomes" id="UP000682733">
    <property type="component" value="Unassembled WGS sequence"/>
</dbReference>
<evidence type="ECO:0000313" key="2">
    <source>
        <dbReference type="EMBL" id="CAF1666630.1"/>
    </source>
</evidence>
<dbReference type="AlphaFoldDB" id="A0A8S2Y455"/>
<gene>
    <name evidence="2" type="ORF">OVA965_LOCUS45537</name>
    <name evidence="3" type="ORF">TMI583_LOCUS49110</name>
</gene>
<comment type="caution">
    <text evidence="3">The sequence shown here is derived from an EMBL/GenBank/DDBJ whole genome shotgun (WGS) entry which is preliminary data.</text>
</comment>
<evidence type="ECO:0000256" key="1">
    <source>
        <dbReference type="SAM" id="MobiDB-lite"/>
    </source>
</evidence>